<reference evidence="1 2" key="1">
    <citation type="submission" date="2023-07" db="EMBL/GenBank/DDBJ databases">
        <title>Sorghum-associated microbial communities from plants grown in Nebraska, USA.</title>
        <authorList>
            <person name="Schachtman D."/>
        </authorList>
    </citation>
    <scope>NUCLEOTIDE SEQUENCE [LARGE SCALE GENOMIC DNA]</scope>
    <source>
        <strain evidence="1 2">DS1730</strain>
    </source>
</reference>
<accession>A0ABU1M6S5</accession>
<evidence type="ECO:0000313" key="1">
    <source>
        <dbReference type="EMBL" id="MDR6431749.1"/>
    </source>
</evidence>
<dbReference type="EMBL" id="JAVDQT010000001">
    <property type="protein sequence ID" value="MDR6431749.1"/>
    <property type="molecule type" value="Genomic_DNA"/>
</dbReference>
<evidence type="ECO:0000313" key="2">
    <source>
        <dbReference type="Proteomes" id="UP001184614"/>
    </source>
</evidence>
<comment type="caution">
    <text evidence="1">The sequence shown here is derived from an EMBL/GenBank/DDBJ whole genome shotgun (WGS) entry which is preliminary data.</text>
</comment>
<sequence>MVFPNLGAKDGFSESSARILQQLFRGAPRQGELLASLYRPILQNATPSTT</sequence>
<organism evidence="1 2">
    <name type="scientific">Brucella pseudogrignonensis</name>
    <dbReference type="NCBI Taxonomy" id="419475"/>
    <lineage>
        <taxon>Bacteria</taxon>
        <taxon>Pseudomonadati</taxon>
        <taxon>Pseudomonadota</taxon>
        <taxon>Alphaproteobacteria</taxon>
        <taxon>Hyphomicrobiales</taxon>
        <taxon>Brucellaceae</taxon>
        <taxon>Brucella/Ochrobactrum group</taxon>
        <taxon>Brucella</taxon>
    </lineage>
</organism>
<gene>
    <name evidence="1" type="ORF">J2782_001454</name>
</gene>
<protein>
    <submittedName>
        <fullName evidence="1">Uncharacterized protein</fullName>
    </submittedName>
</protein>
<dbReference type="Proteomes" id="UP001184614">
    <property type="component" value="Unassembled WGS sequence"/>
</dbReference>
<proteinExistence type="predicted"/>
<keyword evidence="2" id="KW-1185">Reference proteome</keyword>
<name>A0ABU1M6S5_9HYPH</name>